<dbReference type="EMBL" id="MU864538">
    <property type="protein sequence ID" value="KAK4183590.1"/>
    <property type="molecule type" value="Genomic_DNA"/>
</dbReference>
<feature type="compositionally biased region" description="Gly residues" evidence="3">
    <location>
        <begin position="121"/>
        <end position="136"/>
    </location>
</feature>
<proteinExistence type="inferred from homology"/>
<reference evidence="4" key="1">
    <citation type="journal article" date="2023" name="Mol. Phylogenet. Evol.">
        <title>Genome-scale phylogeny and comparative genomics of the fungal order Sordariales.</title>
        <authorList>
            <person name="Hensen N."/>
            <person name="Bonometti L."/>
            <person name="Westerberg I."/>
            <person name="Brannstrom I.O."/>
            <person name="Guillou S."/>
            <person name="Cros-Aarteil S."/>
            <person name="Calhoun S."/>
            <person name="Haridas S."/>
            <person name="Kuo A."/>
            <person name="Mondo S."/>
            <person name="Pangilinan J."/>
            <person name="Riley R."/>
            <person name="LaButti K."/>
            <person name="Andreopoulos B."/>
            <person name="Lipzen A."/>
            <person name="Chen C."/>
            <person name="Yan M."/>
            <person name="Daum C."/>
            <person name="Ng V."/>
            <person name="Clum A."/>
            <person name="Steindorff A."/>
            <person name="Ohm R.A."/>
            <person name="Martin F."/>
            <person name="Silar P."/>
            <person name="Natvig D.O."/>
            <person name="Lalanne C."/>
            <person name="Gautier V."/>
            <person name="Ament-Velasquez S.L."/>
            <person name="Kruys A."/>
            <person name="Hutchinson M.I."/>
            <person name="Powell A.J."/>
            <person name="Barry K."/>
            <person name="Miller A.N."/>
            <person name="Grigoriev I.V."/>
            <person name="Debuchy R."/>
            <person name="Gladieux P."/>
            <person name="Hiltunen Thoren M."/>
            <person name="Johannesson H."/>
        </authorList>
    </citation>
    <scope>NUCLEOTIDE SEQUENCE</scope>
    <source>
        <strain evidence="4">PSN309</strain>
    </source>
</reference>
<feature type="region of interest" description="Disordered" evidence="3">
    <location>
        <begin position="90"/>
        <end position="173"/>
    </location>
</feature>
<evidence type="ECO:0000313" key="5">
    <source>
        <dbReference type="Proteomes" id="UP001302126"/>
    </source>
</evidence>
<evidence type="ECO:0000256" key="2">
    <source>
        <dbReference type="RuleBase" id="RU363120"/>
    </source>
</evidence>
<comment type="function">
    <text evidence="2">Plays an essential role in initiation of the G0 program by preventing the degradation of specific nutrient-regulated mRNAs via the 5'-3' mRNA decay pathway.</text>
</comment>
<accession>A0AAN6WLK9</accession>
<reference evidence="4" key="2">
    <citation type="submission" date="2023-05" db="EMBL/GenBank/DDBJ databases">
        <authorList>
            <consortium name="Lawrence Berkeley National Laboratory"/>
            <person name="Steindorff A."/>
            <person name="Hensen N."/>
            <person name="Bonometti L."/>
            <person name="Westerberg I."/>
            <person name="Brannstrom I.O."/>
            <person name="Guillou S."/>
            <person name="Cros-Aarteil S."/>
            <person name="Calhoun S."/>
            <person name="Haridas S."/>
            <person name="Kuo A."/>
            <person name="Mondo S."/>
            <person name="Pangilinan J."/>
            <person name="Riley R."/>
            <person name="Labutti K."/>
            <person name="Andreopoulos B."/>
            <person name="Lipzen A."/>
            <person name="Chen C."/>
            <person name="Yanf M."/>
            <person name="Daum C."/>
            <person name="Ng V."/>
            <person name="Clum A."/>
            <person name="Ohm R."/>
            <person name="Martin F."/>
            <person name="Silar P."/>
            <person name="Natvig D."/>
            <person name="Lalanne C."/>
            <person name="Gautier V."/>
            <person name="Ament-Velasquez S.L."/>
            <person name="Kruys A."/>
            <person name="Hutchinson M.I."/>
            <person name="Powell A.J."/>
            <person name="Barry K."/>
            <person name="Miller A.N."/>
            <person name="Grigoriev I.V."/>
            <person name="Debuchy R."/>
            <person name="Gladieux P."/>
            <person name="Thoren M.H."/>
            <person name="Johannesson H."/>
        </authorList>
    </citation>
    <scope>NUCLEOTIDE SEQUENCE</scope>
    <source>
        <strain evidence="4">PSN309</strain>
    </source>
</reference>
<evidence type="ECO:0000256" key="1">
    <source>
        <dbReference type="ARBA" id="ARBA00010520"/>
    </source>
</evidence>
<dbReference type="InterPro" id="IPR006760">
    <property type="entry name" value="Endosulphine"/>
</dbReference>
<dbReference type="Proteomes" id="UP001302126">
    <property type="component" value="Unassembled WGS sequence"/>
</dbReference>
<keyword evidence="5" id="KW-1185">Reference proteome</keyword>
<evidence type="ECO:0000256" key="3">
    <source>
        <dbReference type="SAM" id="MobiDB-lite"/>
    </source>
</evidence>
<dbReference type="Pfam" id="PF04667">
    <property type="entry name" value="Endosulfine"/>
    <property type="match status" value="1"/>
</dbReference>
<name>A0AAN6WLK9_9PEZI</name>
<dbReference type="AlphaFoldDB" id="A0AAN6WLK9"/>
<organism evidence="4 5">
    <name type="scientific">Podospora australis</name>
    <dbReference type="NCBI Taxonomy" id="1536484"/>
    <lineage>
        <taxon>Eukaryota</taxon>
        <taxon>Fungi</taxon>
        <taxon>Dikarya</taxon>
        <taxon>Ascomycota</taxon>
        <taxon>Pezizomycotina</taxon>
        <taxon>Sordariomycetes</taxon>
        <taxon>Sordariomycetidae</taxon>
        <taxon>Sordariales</taxon>
        <taxon>Podosporaceae</taxon>
        <taxon>Podospora</taxon>
    </lineage>
</organism>
<evidence type="ECO:0000313" key="4">
    <source>
        <dbReference type="EMBL" id="KAK4183590.1"/>
    </source>
</evidence>
<comment type="similarity">
    <text evidence="1 2">Belongs to the endosulfine family.</text>
</comment>
<comment type="caution">
    <text evidence="4">The sequence shown here is derived from an EMBL/GenBank/DDBJ whole genome shotgun (WGS) entry which is preliminary data.</text>
</comment>
<gene>
    <name evidence="4" type="ORF">QBC35DRAFT_93446</name>
</gene>
<sequence>MAHLEQPKQPSAERSKALLRMYGKLPAKRSDLLHHQLDERKYFDSGDFALSLAGRSSNIGSVDTGSEHPLRGTIPLPACPVPSSSNVEEHAADCVSKHTAAHQPHTQWGHQHQHSERHEGGGGVGGGGGGGGGGEGTAFSVARKPSHLEQGDQSDEPLSKGDGAQKRQGGGDM</sequence>
<protein>
    <recommendedName>
        <fullName evidence="2">mRNA stability protein</fullName>
    </recommendedName>
</protein>